<protein>
    <recommendedName>
        <fullName evidence="1">GWxTD domain-containing protein</fullName>
    </recommendedName>
</protein>
<dbReference type="Pfam" id="PF20094">
    <property type="entry name" value="GWxTD_dom"/>
    <property type="match status" value="1"/>
</dbReference>
<organism evidence="2">
    <name type="scientific">marine metagenome</name>
    <dbReference type="NCBI Taxonomy" id="408172"/>
    <lineage>
        <taxon>unclassified sequences</taxon>
        <taxon>metagenomes</taxon>
        <taxon>ecological metagenomes</taxon>
    </lineage>
</organism>
<name>A0A382AYI9_9ZZZZ</name>
<reference evidence="2" key="1">
    <citation type="submission" date="2018-05" db="EMBL/GenBank/DDBJ databases">
        <authorList>
            <person name="Lanie J.A."/>
            <person name="Ng W.-L."/>
            <person name="Kazmierczak K.M."/>
            <person name="Andrzejewski T.M."/>
            <person name="Davidsen T.M."/>
            <person name="Wayne K.J."/>
            <person name="Tettelin H."/>
            <person name="Glass J.I."/>
            <person name="Rusch D."/>
            <person name="Podicherti R."/>
            <person name="Tsui H.-C.T."/>
            <person name="Winkler M.E."/>
        </authorList>
    </citation>
    <scope>NUCLEOTIDE SEQUENCE</scope>
</reference>
<feature type="domain" description="GWxTD" evidence="1">
    <location>
        <begin position="299"/>
        <end position="421"/>
    </location>
</feature>
<sequence length="456" mass="53043">MRLSFTLFYLLVYGLLGQNITFLPTSFDMDVHQFREANGNTEAVVNLTVPKTLFNWIDNGENYEFEGVVDVRVFINGNIAAQDVFHVRESVVDRPGPTERQVRMVQQSRFVLTKGSAVFSAAITDLASNEVHKVTKNVIIRTIDDSYLTTSDLLLCTFLKSERLMDENSINRNGYMITPNPSSVFRLEKPMLYAYSEVYGLQDDGGTYTVNYILFNRSGKEVFRRGPFVRNKPGESSVETMGFNVMGLLAGRYRLRLEVIDNQSDQNTFMDQEFIIVKELSNNFNNNFTMILDAMENDELQDFIDIVGYFMSESEFQTLMKENRGDRIMKLVDYFEKPDSDRKTKENEFYNQIYTRLALAEKQFSNRNLSGRKTDRGRVLIRFGRPTNIETYPANKNRYSYEIWHYDDSDDGFIFVFINNDAVSMFEQIHSNHPDEFQNYGWKDMVVRESTNLINF</sequence>
<dbReference type="AlphaFoldDB" id="A0A382AYI9"/>
<evidence type="ECO:0000313" key="2">
    <source>
        <dbReference type="EMBL" id="SVB06047.1"/>
    </source>
</evidence>
<dbReference type="NCBIfam" id="TIGR04514">
    <property type="entry name" value="GWxTD_dom"/>
    <property type="match status" value="1"/>
</dbReference>
<proteinExistence type="predicted"/>
<dbReference type="EMBL" id="UINC01027199">
    <property type="protein sequence ID" value="SVB06047.1"/>
    <property type="molecule type" value="Genomic_DNA"/>
</dbReference>
<dbReference type="InterPro" id="IPR030959">
    <property type="entry name" value="GWxTD_dom"/>
</dbReference>
<gene>
    <name evidence="2" type="ORF">METZ01_LOCUS158901</name>
</gene>
<accession>A0A382AYI9</accession>
<evidence type="ECO:0000259" key="1">
    <source>
        <dbReference type="Pfam" id="PF20094"/>
    </source>
</evidence>